<keyword evidence="3" id="KW-0863">Zinc-finger</keyword>
<proteinExistence type="predicted"/>
<dbReference type="OrthoDB" id="78437at2759"/>
<protein>
    <submittedName>
        <fullName evidence="8">Uncharacterized protein</fullName>
    </submittedName>
</protein>
<name>A0A158QUE9_MESCO</name>
<gene>
    <name evidence="8" type="ORF">MCOS_LOCUS6161</name>
</gene>
<dbReference type="PROSITE" id="PS50102">
    <property type="entry name" value="RRM"/>
    <property type="match status" value="2"/>
</dbReference>
<evidence type="ECO:0000313" key="9">
    <source>
        <dbReference type="Proteomes" id="UP000267029"/>
    </source>
</evidence>
<dbReference type="GO" id="GO:0008270">
    <property type="term" value="F:zinc ion binding"/>
    <property type="evidence" value="ECO:0007669"/>
    <property type="project" value="UniProtKB-KW"/>
</dbReference>
<evidence type="ECO:0000259" key="7">
    <source>
        <dbReference type="PROSITE" id="PS50119"/>
    </source>
</evidence>
<dbReference type="SUPFAM" id="SSF54928">
    <property type="entry name" value="RNA-binding domain, RBD"/>
    <property type="match status" value="2"/>
</dbReference>
<dbReference type="SMART" id="SM00360">
    <property type="entry name" value="RRM"/>
    <property type="match status" value="2"/>
</dbReference>
<organism evidence="8 9">
    <name type="scientific">Mesocestoides corti</name>
    <name type="common">Flatworm</name>
    <dbReference type="NCBI Taxonomy" id="53468"/>
    <lineage>
        <taxon>Eukaryota</taxon>
        <taxon>Metazoa</taxon>
        <taxon>Spiralia</taxon>
        <taxon>Lophotrochozoa</taxon>
        <taxon>Platyhelminthes</taxon>
        <taxon>Cestoda</taxon>
        <taxon>Eucestoda</taxon>
        <taxon>Cyclophyllidea</taxon>
        <taxon>Mesocestoididae</taxon>
        <taxon>Mesocestoides</taxon>
    </lineage>
</organism>
<keyword evidence="1" id="KW-0479">Metal-binding</keyword>
<dbReference type="PROSITE" id="PS50119">
    <property type="entry name" value="ZF_BBOX"/>
    <property type="match status" value="1"/>
</dbReference>
<dbReference type="InterPro" id="IPR012677">
    <property type="entry name" value="Nucleotide-bd_a/b_plait_sf"/>
</dbReference>
<dbReference type="InterPro" id="IPR000315">
    <property type="entry name" value="Znf_B-box"/>
</dbReference>
<keyword evidence="3" id="KW-0862">Zinc</keyword>
<evidence type="ECO:0000256" key="2">
    <source>
        <dbReference type="ARBA" id="ARBA00022884"/>
    </source>
</evidence>
<dbReference type="Pfam" id="PF00076">
    <property type="entry name" value="RRM_1"/>
    <property type="match status" value="2"/>
</dbReference>
<dbReference type="InterPro" id="IPR013083">
    <property type="entry name" value="Znf_RING/FYVE/PHD"/>
</dbReference>
<dbReference type="STRING" id="53468.A0A158QUE9"/>
<dbReference type="Gene3D" id="3.30.70.330">
    <property type="match status" value="2"/>
</dbReference>
<accession>A0A158QUE9</accession>
<feature type="compositionally biased region" description="Basic and acidic residues" evidence="5">
    <location>
        <begin position="577"/>
        <end position="587"/>
    </location>
</feature>
<dbReference type="GO" id="GO:0003723">
    <property type="term" value="F:RNA binding"/>
    <property type="evidence" value="ECO:0007669"/>
    <property type="project" value="UniProtKB-UniRule"/>
</dbReference>
<dbReference type="Proteomes" id="UP000267029">
    <property type="component" value="Unassembled WGS sequence"/>
</dbReference>
<evidence type="ECO:0000256" key="5">
    <source>
        <dbReference type="SAM" id="MobiDB-lite"/>
    </source>
</evidence>
<evidence type="ECO:0000313" key="8">
    <source>
        <dbReference type="EMBL" id="VDD80158.1"/>
    </source>
</evidence>
<dbReference type="AlphaFoldDB" id="A0A158QUE9"/>
<dbReference type="EMBL" id="UXSR01005239">
    <property type="protein sequence ID" value="VDD80158.1"/>
    <property type="molecule type" value="Genomic_DNA"/>
</dbReference>
<evidence type="ECO:0000259" key="6">
    <source>
        <dbReference type="PROSITE" id="PS50102"/>
    </source>
</evidence>
<keyword evidence="2 4" id="KW-0694">RNA-binding</keyword>
<dbReference type="SUPFAM" id="SSF57850">
    <property type="entry name" value="RING/U-box"/>
    <property type="match status" value="1"/>
</dbReference>
<sequence>MNSIPKDIICGVCTNILRDPYTLPCGHTFCLRPCLLHHARAVDARCIYCHIEVSANELSPNYSLAGKVHLFMTEQQEAHDTSADPTKQVVHRRTKKCGACRSPTEELNFCRHCQQMICPKCSDRHIDNYNFMLRVKVNSLTATKEKLLKMKKSFQENVQKTSSKHCTIVKDLDDVVTELQAATSESLQSALSTLEVTDMEGYEVLSDIGKKLAALSSELGTVQEIAASVSTLHILSHLLEKQRTVQKFYEESLTLEKMIQGIKRLPITRMQLSKQVNTIGLKFEGFDLIICDGPMPPERTLAINQSRRAKRGESLKASKSPSQDDCQSVTSKVKLYVGGLRMTHTADQIREYFEHYGTLDDCYLALDFKTKESRGYAFVTFRDPSAVDRVLKECPHFIDSGPVHVRRFNCQKTSQARLNPMYVFSQCRSLRSRKQSYNTYVGVLIIAKTKEGEKSQVKVSNKCRIFVAGLDFDATQDAVLKYFSQFGCVTKVDIVLDRASGKSRGIAFVNFDSPETAAKVLAIGHEMNGRSLFVSSAFDKANEKQTGKASQPQATAKVKRSSPKKKNSKAKPSPAKGDSKSSGKALEDETETSDPLLPLFL</sequence>
<dbReference type="InterPro" id="IPR000504">
    <property type="entry name" value="RRM_dom"/>
</dbReference>
<feature type="domain" description="RRM" evidence="6">
    <location>
        <begin position="463"/>
        <end position="539"/>
    </location>
</feature>
<keyword evidence="9" id="KW-1185">Reference proteome</keyword>
<dbReference type="Gene3D" id="3.30.40.10">
    <property type="entry name" value="Zinc/RING finger domain, C3HC4 (zinc finger)"/>
    <property type="match status" value="1"/>
</dbReference>
<reference evidence="8 9" key="1">
    <citation type="submission" date="2018-10" db="EMBL/GenBank/DDBJ databases">
        <authorList>
            <consortium name="Pathogen Informatics"/>
        </authorList>
    </citation>
    <scope>NUCLEOTIDE SEQUENCE [LARGE SCALE GENOMIC DNA]</scope>
</reference>
<evidence type="ECO:0000256" key="3">
    <source>
        <dbReference type="PROSITE-ProRule" id="PRU00024"/>
    </source>
</evidence>
<dbReference type="InterPro" id="IPR035979">
    <property type="entry name" value="RBD_domain_sf"/>
</dbReference>
<feature type="compositionally biased region" description="Basic residues" evidence="5">
    <location>
        <begin position="557"/>
        <end position="569"/>
    </location>
</feature>
<feature type="domain" description="RRM" evidence="6">
    <location>
        <begin position="333"/>
        <end position="415"/>
    </location>
</feature>
<dbReference type="PANTHER" id="PTHR48027">
    <property type="entry name" value="HETEROGENEOUS NUCLEAR RIBONUCLEOPROTEIN 87F-RELATED"/>
    <property type="match status" value="1"/>
</dbReference>
<dbReference type="InterPro" id="IPR052462">
    <property type="entry name" value="SLIRP/GR-RBP-like"/>
</dbReference>
<dbReference type="CDD" id="cd16449">
    <property type="entry name" value="RING-HC"/>
    <property type="match status" value="1"/>
</dbReference>
<evidence type="ECO:0000256" key="1">
    <source>
        <dbReference type="ARBA" id="ARBA00022723"/>
    </source>
</evidence>
<evidence type="ECO:0000256" key="4">
    <source>
        <dbReference type="PROSITE-ProRule" id="PRU00176"/>
    </source>
</evidence>
<feature type="region of interest" description="Disordered" evidence="5">
    <location>
        <begin position="543"/>
        <end position="601"/>
    </location>
</feature>
<feature type="domain" description="B box-type" evidence="7">
    <location>
        <begin position="92"/>
        <end position="125"/>
    </location>
</feature>